<evidence type="ECO:0000313" key="2">
    <source>
        <dbReference type="Proteomes" id="UP000075714"/>
    </source>
</evidence>
<dbReference type="AlphaFoldDB" id="A0A150H2K8"/>
<dbReference type="Proteomes" id="UP000075714">
    <property type="component" value="Unassembled WGS sequence"/>
</dbReference>
<reference evidence="2" key="1">
    <citation type="journal article" date="2016" name="Nat. Commun.">
        <title>The Gonium pectorale genome demonstrates co-option of cell cycle regulation during the evolution of multicellularity.</title>
        <authorList>
            <person name="Hanschen E.R."/>
            <person name="Marriage T.N."/>
            <person name="Ferris P.J."/>
            <person name="Hamaji T."/>
            <person name="Toyoda A."/>
            <person name="Fujiyama A."/>
            <person name="Neme R."/>
            <person name="Noguchi H."/>
            <person name="Minakuchi Y."/>
            <person name="Suzuki M."/>
            <person name="Kawai-Toyooka H."/>
            <person name="Smith D.R."/>
            <person name="Sparks H."/>
            <person name="Anderson J."/>
            <person name="Bakaric R."/>
            <person name="Luria V."/>
            <person name="Karger A."/>
            <person name="Kirschner M.W."/>
            <person name="Durand P.M."/>
            <person name="Michod R.E."/>
            <person name="Nozaki H."/>
            <person name="Olson B.J."/>
        </authorList>
    </citation>
    <scope>NUCLEOTIDE SEQUENCE [LARGE SCALE GENOMIC DNA]</scope>
    <source>
        <strain evidence="2">NIES-2863</strain>
    </source>
</reference>
<proteinExistence type="predicted"/>
<keyword evidence="2" id="KW-1185">Reference proteome</keyword>
<dbReference type="PANTHER" id="PTHR35716:SF4">
    <property type="entry name" value="ARGININE DECARBOXYLASE"/>
    <property type="match status" value="1"/>
</dbReference>
<accession>A0A150H2K8</accession>
<protein>
    <submittedName>
        <fullName evidence="1">Uncharacterized protein</fullName>
    </submittedName>
</protein>
<organism evidence="1 2">
    <name type="scientific">Gonium pectorale</name>
    <name type="common">Green alga</name>
    <dbReference type="NCBI Taxonomy" id="33097"/>
    <lineage>
        <taxon>Eukaryota</taxon>
        <taxon>Viridiplantae</taxon>
        <taxon>Chlorophyta</taxon>
        <taxon>core chlorophytes</taxon>
        <taxon>Chlorophyceae</taxon>
        <taxon>CS clade</taxon>
        <taxon>Chlamydomonadales</taxon>
        <taxon>Volvocaceae</taxon>
        <taxon>Gonium</taxon>
    </lineage>
</organism>
<name>A0A150H2K8_GONPE</name>
<dbReference type="PANTHER" id="PTHR35716">
    <property type="entry name" value="OS05G0574700 PROTEIN-RELATED"/>
    <property type="match status" value="1"/>
</dbReference>
<dbReference type="OrthoDB" id="510978at2759"/>
<sequence length="134" mass="15292">MLYVSSPTTPCSLPRANWRAVRSYDRNDWRTAVQRNDWPEADSGVLAAYRATIPAAEGQEEAGAVRSWRAEEEWLDWPRFHAQLHVSYTPLLNCDSWRAVSPLLFPSSRTDNRAVQAVEDCWLIRGVRAGNYAL</sequence>
<evidence type="ECO:0000313" key="1">
    <source>
        <dbReference type="EMBL" id="KXZ56068.1"/>
    </source>
</evidence>
<comment type="caution">
    <text evidence="1">The sequence shown here is derived from an EMBL/GenBank/DDBJ whole genome shotgun (WGS) entry which is preliminary data.</text>
</comment>
<dbReference type="EMBL" id="LSYV01000003">
    <property type="protein sequence ID" value="KXZ56068.1"/>
    <property type="molecule type" value="Genomic_DNA"/>
</dbReference>
<gene>
    <name evidence="1" type="ORF">GPECTOR_2g950</name>
</gene>